<evidence type="ECO:0000313" key="1">
    <source>
        <dbReference type="EMBL" id="MBA4677450.1"/>
    </source>
</evidence>
<proteinExistence type="predicted"/>
<organism evidence="1">
    <name type="scientific">Opuntia streptacantha</name>
    <name type="common">Prickly pear cactus</name>
    <name type="synonym">Opuntia cardona</name>
    <dbReference type="NCBI Taxonomy" id="393608"/>
    <lineage>
        <taxon>Eukaryota</taxon>
        <taxon>Viridiplantae</taxon>
        <taxon>Streptophyta</taxon>
        <taxon>Embryophyta</taxon>
        <taxon>Tracheophyta</taxon>
        <taxon>Spermatophyta</taxon>
        <taxon>Magnoliopsida</taxon>
        <taxon>eudicotyledons</taxon>
        <taxon>Gunneridae</taxon>
        <taxon>Pentapetalae</taxon>
        <taxon>Caryophyllales</taxon>
        <taxon>Cactineae</taxon>
        <taxon>Cactaceae</taxon>
        <taxon>Opuntioideae</taxon>
        <taxon>Opuntia</taxon>
    </lineage>
</organism>
<dbReference type="AlphaFoldDB" id="A0A7C9AXG8"/>
<accession>A0A7C9AXG8</accession>
<dbReference type="EMBL" id="GISG01275253">
    <property type="protein sequence ID" value="MBA4677450.1"/>
    <property type="molecule type" value="Transcribed_RNA"/>
</dbReference>
<reference evidence="1" key="2">
    <citation type="submission" date="2020-07" db="EMBL/GenBank/DDBJ databases">
        <authorList>
            <person name="Vera ALvarez R."/>
            <person name="Arias-Moreno D.M."/>
            <person name="Jimenez-Jacinto V."/>
            <person name="Jimenez-Bremont J.F."/>
            <person name="Swaminathan K."/>
            <person name="Moose S.P."/>
            <person name="Guerrero-Gonzalez M.L."/>
            <person name="Marino-Ramirez L."/>
            <person name="Landsman D."/>
            <person name="Rodriguez-Kessler M."/>
            <person name="Delgado-Sanchez P."/>
        </authorList>
    </citation>
    <scope>NUCLEOTIDE SEQUENCE</scope>
    <source>
        <tissue evidence="1">Cladode</tissue>
    </source>
</reference>
<reference evidence="1" key="1">
    <citation type="journal article" date="2013" name="J. Plant Res.">
        <title>Effect of fungi and light on seed germination of three Opuntia species from semiarid lands of central Mexico.</title>
        <authorList>
            <person name="Delgado-Sanchez P."/>
            <person name="Jimenez-Bremont J.F."/>
            <person name="Guerrero-Gonzalez Mde L."/>
            <person name="Flores J."/>
        </authorList>
    </citation>
    <scope>NUCLEOTIDE SEQUENCE</scope>
    <source>
        <tissue evidence="1">Cladode</tissue>
    </source>
</reference>
<protein>
    <submittedName>
        <fullName evidence="1">Uncharacterized protein</fullName>
    </submittedName>
</protein>
<sequence length="102" mass="11780">MIITNIRCSSEEQPCLHTLHKPAQIENFELLLTYLRTSQESSTSPGPPIFIIQVISRQFIPTYRARVPDTEPWKDAITMVPMRTRQPFHFLIDLNLILANST</sequence>
<name>A0A7C9AXG8_OPUST</name>